<name>A0A1Q5T9W9_9BACL</name>
<reference evidence="1 2" key="1">
    <citation type="submission" date="2016-11" db="EMBL/GenBank/DDBJ databases">
        <authorList>
            <person name="Kadnikov V."/>
            <person name="Nazina T."/>
        </authorList>
    </citation>
    <scope>NUCLEOTIDE SEQUENCE [LARGE SCALE GENOMIC DNA]</scope>
    <source>
        <strain evidence="1 2">1017</strain>
    </source>
</reference>
<sequence length="45" mass="5058">MRKKKSGSNRKPAFWPKGGFLFSHAGVQGKASFLPILQKNGLQWK</sequence>
<dbReference type="AlphaFoldDB" id="A0A1Q5T9W9"/>
<reference evidence="2" key="2">
    <citation type="submission" date="2017-01" db="EMBL/GenBank/DDBJ databases">
        <title>Genome sequencing and annotation of Geobacillus sp. 1017, a Hydrocarbon-Oxidizing Thermophilic Bacterium Isolated from a Heavy Oil Reservoir (China).</title>
        <authorList>
            <person name="Kadnikov V.V."/>
            <person name="Mardanov A.V."/>
            <person name="Poltaraus A.B."/>
            <person name="Sokolova D.S."/>
            <person name="Semenova E.M."/>
            <person name="Ravin N.V."/>
            <person name="Tourova T.P."/>
            <person name="Nazina T.N."/>
        </authorList>
    </citation>
    <scope>NUCLEOTIDE SEQUENCE [LARGE SCALE GENOMIC DNA]</scope>
    <source>
        <strain evidence="2">1017</strain>
    </source>
</reference>
<evidence type="ECO:0000313" key="1">
    <source>
        <dbReference type="EMBL" id="OKO97042.1"/>
    </source>
</evidence>
<dbReference type="EMBL" id="MQMG01000001">
    <property type="protein sequence ID" value="OKO97042.1"/>
    <property type="molecule type" value="Genomic_DNA"/>
</dbReference>
<gene>
    <name evidence="1" type="ORF">BRO54_0055</name>
</gene>
<protein>
    <submittedName>
        <fullName evidence="1">Uncharacterized protein</fullName>
    </submittedName>
</protein>
<comment type="caution">
    <text evidence="1">The sequence shown here is derived from an EMBL/GenBank/DDBJ whole genome shotgun (WGS) entry which is preliminary data.</text>
</comment>
<dbReference type="Proteomes" id="UP000186030">
    <property type="component" value="Unassembled WGS sequence"/>
</dbReference>
<proteinExistence type="predicted"/>
<organism evidence="1 2">
    <name type="scientific">Geobacillus proteiniphilus</name>
    <dbReference type="NCBI Taxonomy" id="860353"/>
    <lineage>
        <taxon>Bacteria</taxon>
        <taxon>Bacillati</taxon>
        <taxon>Bacillota</taxon>
        <taxon>Bacilli</taxon>
        <taxon>Bacillales</taxon>
        <taxon>Anoxybacillaceae</taxon>
        <taxon>Geobacillus</taxon>
    </lineage>
</organism>
<accession>A0A1Q5T9W9</accession>
<evidence type="ECO:0000313" key="2">
    <source>
        <dbReference type="Proteomes" id="UP000186030"/>
    </source>
</evidence>